<dbReference type="OrthoDB" id="10562727at2759"/>
<evidence type="ECO:0000256" key="2">
    <source>
        <dbReference type="SAM" id="SignalP"/>
    </source>
</evidence>
<feature type="compositionally biased region" description="Polar residues" evidence="1">
    <location>
        <begin position="57"/>
        <end position="83"/>
    </location>
</feature>
<reference evidence="3" key="1">
    <citation type="submission" date="2016-12" db="EMBL/GenBank/DDBJ databases">
        <title>The genomes of Aspergillus section Nigri reveals drivers in fungal speciation.</title>
        <authorList>
            <consortium name="DOE Joint Genome Institute"/>
            <person name="Vesth T.C."/>
            <person name="Nybo J."/>
            <person name="Theobald S."/>
            <person name="Brandl J."/>
            <person name="Frisvad J.C."/>
            <person name="Nielsen K.F."/>
            <person name="Lyhne E.K."/>
            <person name="Kogle M.E."/>
            <person name="Kuo A."/>
            <person name="Riley R."/>
            <person name="Clum A."/>
            <person name="Nolan M."/>
            <person name="Lipzen A."/>
            <person name="Salamov A."/>
            <person name="Henrissat B."/>
            <person name="Wiebenga A."/>
            <person name="De vries R.P."/>
            <person name="Grigoriev I.V."/>
            <person name="Mortensen U.H."/>
            <person name="Andersen M.R."/>
            <person name="Baker S.E."/>
        </authorList>
    </citation>
    <scope>NUCLEOTIDE SEQUENCE</scope>
    <source>
        <strain evidence="3">IBT 28561</strain>
    </source>
</reference>
<proteinExistence type="predicted"/>
<gene>
    <name evidence="3" type="ORF">P168DRAFT_75545</name>
</gene>
<keyword evidence="2" id="KW-0732">Signal</keyword>
<dbReference type="AlphaFoldDB" id="A0A2I1CRN0"/>
<keyword evidence="4" id="KW-1185">Reference proteome</keyword>
<organism evidence="3 4">
    <name type="scientific">Aspergillus campestris (strain IBT 28561)</name>
    <dbReference type="NCBI Taxonomy" id="1392248"/>
    <lineage>
        <taxon>Eukaryota</taxon>
        <taxon>Fungi</taxon>
        <taxon>Dikarya</taxon>
        <taxon>Ascomycota</taxon>
        <taxon>Pezizomycotina</taxon>
        <taxon>Eurotiomycetes</taxon>
        <taxon>Eurotiomycetidae</taxon>
        <taxon>Eurotiales</taxon>
        <taxon>Aspergillaceae</taxon>
        <taxon>Aspergillus</taxon>
        <taxon>Aspergillus subgen. Circumdati</taxon>
    </lineage>
</organism>
<name>A0A2I1CRN0_ASPC2</name>
<evidence type="ECO:0000256" key="1">
    <source>
        <dbReference type="SAM" id="MobiDB-lite"/>
    </source>
</evidence>
<evidence type="ECO:0000313" key="4">
    <source>
        <dbReference type="Proteomes" id="UP000234254"/>
    </source>
</evidence>
<feature type="chain" id="PRO_5014126647" description="Secreted protein" evidence="2">
    <location>
        <begin position="20"/>
        <end position="83"/>
    </location>
</feature>
<evidence type="ECO:0000313" key="3">
    <source>
        <dbReference type="EMBL" id="PKY00284.1"/>
    </source>
</evidence>
<protein>
    <recommendedName>
        <fullName evidence="5">Secreted protein</fullName>
    </recommendedName>
</protein>
<dbReference type="EMBL" id="MSFM01000015">
    <property type="protein sequence ID" value="PKY00284.1"/>
    <property type="molecule type" value="Genomic_DNA"/>
</dbReference>
<feature type="signal peptide" evidence="2">
    <location>
        <begin position="1"/>
        <end position="19"/>
    </location>
</feature>
<dbReference type="GeneID" id="36549665"/>
<dbReference type="RefSeq" id="XP_024688878.1">
    <property type="nucleotide sequence ID" value="XM_024842136.1"/>
</dbReference>
<feature type="region of interest" description="Disordered" evidence="1">
    <location>
        <begin position="50"/>
        <end position="83"/>
    </location>
</feature>
<evidence type="ECO:0008006" key="5">
    <source>
        <dbReference type="Google" id="ProtNLM"/>
    </source>
</evidence>
<comment type="caution">
    <text evidence="3">The sequence shown here is derived from an EMBL/GenBank/DDBJ whole genome shotgun (WGS) entry which is preliminary data.</text>
</comment>
<dbReference type="Proteomes" id="UP000234254">
    <property type="component" value="Unassembled WGS sequence"/>
</dbReference>
<accession>A0A2I1CRN0</accession>
<dbReference type="VEuPathDB" id="FungiDB:P168DRAFT_75545"/>
<sequence>MQLPLSIYLSFLSVSLCLSVSLRVSLFQVDHPAHRILNPQSKQWRSLKLQIHPSKKQPVQGNRPSDWPSRSTHYPITISPSTP</sequence>